<reference evidence="1 2" key="1">
    <citation type="submission" date="2019-03" db="EMBL/GenBank/DDBJ databases">
        <title>Genomic Encyclopedia of Archaeal and Bacterial Type Strains, Phase II (KMG-II): from individual species to whole genera.</title>
        <authorList>
            <person name="Goeker M."/>
        </authorList>
    </citation>
    <scope>NUCLEOTIDE SEQUENCE [LARGE SCALE GENOMIC DNA]</scope>
    <source>
        <strain evidence="1 2">DSM 19035</strain>
    </source>
</reference>
<dbReference type="EMBL" id="SNYC01000003">
    <property type="protein sequence ID" value="TDQ11798.1"/>
    <property type="molecule type" value="Genomic_DNA"/>
</dbReference>
<comment type="caution">
    <text evidence="1">The sequence shown here is derived from an EMBL/GenBank/DDBJ whole genome shotgun (WGS) entry which is preliminary data.</text>
</comment>
<name>A0A4R6T275_9SPHI</name>
<keyword evidence="2" id="KW-1185">Reference proteome</keyword>
<protein>
    <submittedName>
        <fullName evidence="1">Uncharacterized protein</fullName>
    </submittedName>
</protein>
<evidence type="ECO:0000313" key="1">
    <source>
        <dbReference type="EMBL" id="TDQ11798.1"/>
    </source>
</evidence>
<dbReference type="Proteomes" id="UP000295620">
    <property type="component" value="Unassembled WGS sequence"/>
</dbReference>
<organism evidence="1 2">
    <name type="scientific">Pedobacter metabolipauper</name>
    <dbReference type="NCBI Taxonomy" id="425513"/>
    <lineage>
        <taxon>Bacteria</taxon>
        <taxon>Pseudomonadati</taxon>
        <taxon>Bacteroidota</taxon>
        <taxon>Sphingobacteriia</taxon>
        <taxon>Sphingobacteriales</taxon>
        <taxon>Sphingobacteriaceae</taxon>
        <taxon>Pedobacter</taxon>
    </lineage>
</organism>
<accession>A0A4R6T275</accession>
<dbReference type="AlphaFoldDB" id="A0A4R6T275"/>
<sequence length="142" mass="16636">MQDKIFLSKEVADGEYQGLLEFLLEDLKLFKRNFFFSIKHVETGESHEYYTRYFEHQYQDQLLRLFDANDFEGMLAIPMGEYGKCATQLEARYLKSGKLVGLQVIEARPHEDGRYVSLTPAKVFVDEEGQKILNVTKQLRQD</sequence>
<evidence type="ECO:0000313" key="2">
    <source>
        <dbReference type="Proteomes" id="UP000295620"/>
    </source>
</evidence>
<dbReference type="RefSeq" id="WP_133574840.1">
    <property type="nucleotide sequence ID" value="NZ_SNYC01000003.1"/>
</dbReference>
<gene>
    <name evidence="1" type="ORF">ATK78_0927</name>
</gene>
<dbReference type="OrthoDB" id="1494306at2"/>
<proteinExistence type="predicted"/>